<keyword evidence="4" id="KW-1185">Reference proteome</keyword>
<organism evidence="3 4">
    <name type="scientific">Reticulibacter mediterranei</name>
    <dbReference type="NCBI Taxonomy" id="2778369"/>
    <lineage>
        <taxon>Bacteria</taxon>
        <taxon>Bacillati</taxon>
        <taxon>Chloroflexota</taxon>
        <taxon>Ktedonobacteria</taxon>
        <taxon>Ktedonobacterales</taxon>
        <taxon>Reticulibacteraceae</taxon>
        <taxon>Reticulibacter</taxon>
    </lineage>
</organism>
<dbReference type="GO" id="GO:0030246">
    <property type="term" value="F:carbohydrate binding"/>
    <property type="evidence" value="ECO:0007669"/>
    <property type="project" value="TreeGrafter"/>
</dbReference>
<comment type="caution">
    <text evidence="3">The sequence shown here is derived from an EMBL/GenBank/DDBJ whole genome shotgun (WGS) entry which is preliminary data.</text>
</comment>
<evidence type="ECO:0000313" key="3">
    <source>
        <dbReference type="EMBL" id="GHO97637.1"/>
    </source>
</evidence>
<dbReference type="Gene3D" id="3.40.50.2300">
    <property type="match status" value="2"/>
</dbReference>
<dbReference type="Proteomes" id="UP000597444">
    <property type="component" value="Unassembled WGS sequence"/>
</dbReference>
<dbReference type="GO" id="GO:0030288">
    <property type="term" value="C:outer membrane-bounded periplasmic space"/>
    <property type="evidence" value="ECO:0007669"/>
    <property type="project" value="TreeGrafter"/>
</dbReference>
<dbReference type="Pfam" id="PF13407">
    <property type="entry name" value="Peripla_BP_4"/>
    <property type="match status" value="1"/>
</dbReference>
<dbReference type="PANTHER" id="PTHR30036:SF8">
    <property type="entry name" value="ABC-TYPE SUGAR TRANSPORT SYSTEM PERIPLASMIC COMPONENT-LIKE PROTEIN"/>
    <property type="match status" value="1"/>
</dbReference>
<protein>
    <submittedName>
        <fullName evidence="3">Rhamnose ABC transporter substrate-binding protein</fullName>
    </submittedName>
</protein>
<dbReference type="InterPro" id="IPR025997">
    <property type="entry name" value="SBP_2_dom"/>
</dbReference>
<dbReference type="SUPFAM" id="SSF53822">
    <property type="entry name" value="Periplasmic binding protein-like I"/>
    <property type="match status" value="1"/>
</dbReference>
<dbReference type="NCBIfam" id="TIGR02637">
    <property type="entry name" value="RhaS"/>
    <property type="match status" value="1"/>
</dbReference>
<dbReference type="RefSeq" id="WP_220208417.1">
    <property type="nucleotide sequence ID" value="NZ_BNJK01000002.1"/>
</dbReference>
<feature type="domain" description="Periplasmic binding protein" evidence="2">
    <location>
        <begin position="49"/>
        <end position="306"/>
    </location>
</feature>
<dbReference type="PROSITE" id="PS51257">
    <property type="entry name" value="PROKAR_LIPOPROTEIN"/>
    <property type="match status" value="1"/>
</dbReference>
<gene>
    <name evidence="3" type="ORF">KSF_076850</name>
</gene>
<dbReference type="CDD" id="cd20000">
    <property type="entry name" value="PBP1_ABC_rhamnose"/>
    <property type="match status" value="1"/>
</dbReference>
<reference evidence="3" key="1">
    <citation type="submission" date="2020-10" db="EMBL/GenBank/DDBJ databases">
        <title>Taxonomic study of unclassified bacteria belonging to the class Ktedonobacteria.</title>
        <authorList>
            <person name="Yabe S."/>
            <person name="Wang C.M."/>
            <person name="Zheng Y."/>
            <person name="Sakai Y."/>
            <person name="Cavaletti L."/>
            <person name="Monciardini P."/>
            <person name="Donadio S."/>
        </authorList>
    </citation>
    <scope>NUCLEOTIDE SEQUENCE</scope>
    <source>
        <strain evidence="3">ID150040</strain>
    </source>
</reference>
<evidence type="ECO:0000259" key="2">
    <source>
        <dbReference type="Pfam" id="PF13407"/>
    </source>
</evidence>
<proteinExistence type="predicted"/>
<sequence length="349" mass="36356">MKKLFHALAPGFIMLLVFILASCGGGSTGGSSSGGNNSGGTGGGQPLNITFLPKAINNPYFDSAASGGKSAAGELKGTFKQVGPSSASASEQVTWITNLTQQHVSAIVVSANDPNALAPALKQAMSQGVKVVSYDSDVAPDARQVFVNQANAEDIGRTEVQILGKQINYTGQIAILSAASTATNQNTWIKYMQDELSKPQYKGMSLVKTVYGNDDDQTSFNDTLSLLQAYPNLKGIISPTTVGIAAAARAIESVNKGGKVALTGLGTPNQMRKYVKDGTVQQFALWDPGKLGYLAYYAAAALVQGKITGKEGDSFDAGTLGKKTIGANGAILLGPPTIFSKDNIDQFNF</sequence>
<dbReference type="EMBL" id="BNJK01000002">
    <property type="protein sequence ID" value="GHO97637.1"/>
    <property type="molecule type" value="Genomic_DNA"/>
</dbReference>
<name>A0A8J3N7X2_9CHLR</name>
<dbReference type="InterPro" id="IPR013459">
    <property type="entry name" value="RhaS"/>
</dbReference>
<dbReference type="GO" id="GO:0015762">
    <property type="term" value="P:rhamnose transmembrane transport"/>
    <property type="evidence" value="ECO:0007669"/>
    <property type="project" value="InterPro"/>
</dbReference>
<evidence type="ECO:0000256" key="1">
    <source>
        <dbReference type="ARBA" id="ARBA00004196"/>
    </source>
</evidence>
<dbReference type="InterPro" id="IPR050555">
    <property type="entry name" value="Bact_Solute-Bind_Prot2"/>
</dbReference>
<dbReference type="AlphaFoldDB" id="A0A8J3N7X2"/>
<evidence type="ECO:0000313" key="4">
    <source>
        <dbReference type="Proteomes" id="UP000597444"/>
    </source>
</evidence>
<comment type="subcellular location">
    <subcellularLocation>
        <location evidence="1">Cell envelope</location>
    </subcellularLocation>
</comment>
<accession>A0A8J3N7X2</accession>
<dbReference type="InterPro" id="IPR028082">
    <property type="entry name" value="Peripla_BP_I"/>
</dbReference>
<dbReference type="PANTHER" id="PTHR30036">
    <property type="entry name" value="D-XYLOSE-BINDING PERIPLASMIC PROTEIN"/>
    <property type="match status" value="1"/>
</dbReference>